<feature type="compositionally biased region" description="Polar residues" evidence="1">
    <location>
        <begin position="75"/>
        <end position="95"/>
    </location>
</feature>
<accession>A0A1A8X4W0</accession>
<protein>
    <submittedName>
        <fullName evidence="2">STP1 protein</fullName>
    </submittedName>
</protein>
<gene>
    <name evidence="2" type="ORF">PMALA_074990</name>
</gene>
<reference evidence="3" key="1">
    <citation type="submission" date="2016-05" db="EMBL/GenBank/DDBJ databases">
        <authorList>
            <person name="Naeem Raeece"/>
        </authorList>
    </citation>
    <scope>NUCLEOTIDE SEQUENCE [LARGE SCALE GENOMIC DNA]</scope>
</reference>
<evidence type="ECO:0000313" key="3">
    <source>
        <dbReference type="Proteomes" id="UP000078597"/>
    </source>
</evidence>
<evidence type="ECO:0000256" key="1">
    <source>
        <dbReference type="SAM" id="MobiDB-lite"/>
    </source>
</evidence>
<organism evidence="2 3">
    <name type="scientific">Plasmodium malariae</name>
    <dbReference type="NCBI Taxonomy" id="5858"/>
    <lineage>
        <taxon>Eukaryota</taxon>
        <taxon>Sar</taxon>
        <taxon>Alveolata</taxon>
        <taxon>Apicomplexa</taxon>
        <taxon>Aconoidasida</taxon>
        <taxon>Haemosporida</taxon>
        <taxon>Plasmodiidae</taxon>
        <taxon>Plasmodium</taxon>
        <taxon>Plasmodium (Plasmodium)</taxon>
    </lineage>
</organism>
<feature type="region of interest" description="Disordered" evidence="1">
    <location>
        <begin position="59"/>
        <end position="99"/>
    </location>
</feature>
<dbReference type="Proteomes" id="UP000078597">
    <property type="component" value="Unassembled WGS sequence"/>
</dbReference>
<proteinExistence type="predicted"/>
<name>A0A1A8X4W0_PLAMA</name>
<dbReference type="AlphaFoldDB" id="A0A1A8X4W0"/>
<evidence type="ECO:0000313" key="2">
    <source>
        <dbReference type="EMBL" id="SBT00278.1"/>
    </source>
</evidence>
<dbReference type="EMBL" id="FLQW01006312">
    <property type="protein sequence ID" value="SBT00278.1"/>
    <property type="molecule type" value="Genomic_DNA"/>
</dbReference>
<sequence length="191" mass="22012">MNVNFCGHNKNQDKYRILFIISKKITESSGTQSNTEEIQNILTEQNVFLETLLQLQSKGTLPPDLNSPQHPDPQGSLSPNSPESPQLSPEVSASASGLFKQKKKIRRRQVKFLRLLVPLFSNNISKRFTDNNLENPIYDNEEIIKKIKINELTKNVNSSKQQKDRSKTMIEVHMEVLECRNEDWENNKEAF</sequence>